<sequence>MTIPSRSFTVAVFCGSSPGNSPVFIEAAVSVGRRLAERGIGIVYGGGHVGLMGAVADAAMAAGGTVTGVIPYSLQQREESNGQVSELIVVETMHERKSVMAERSDAFLALPGGPGTLEEITEQWTWAQLGIHEKPCGFLNVAGYYDPMIAMVAAMRDNGFTHPRYTDMVHFDADLDALVDGFLSYEPPTRLAMSPGAELSQTVLP</sequence>
<dbReference type="EC" id="3.2.2.n1" evidence="2"/>
<proteinExistence type="inferred from homology"/>
<accession>A0A934SMU7</accession>
<evidence type="ECO:0000256" key="1">
    <source>
        <dbReference type="ARBA" id="ARBA00006763"/>
    </source>
</evidence>
<protein>
    <recommendedName>
        <fullName evidence="2">Cytokinin riboside 5'-monophosphate phosphoribohydrolase</fullName>
        <ecNumber evidence="2">3.2.2.n1</ecNumber>
    </recommendedName>
</protein>
<dbReference type="Gene3D" id="3.40.50.450">
    <property type="match status" value="1"/>
</dbReference>
<evidence type="ECO:0000313" key="3">
    <source>
        <dbReference type="EMBL" id="MBK4348265.1"/>
    </source>
</evidence>
<dbReference type="EMBL" id="JAEPES010000004">
    <property type="protein sequence ID" value="MBK4348265.1"/>
    <property type="molecule type" value="Genomic_DNA"/>
</dbReference>
<dbReference type="AlphaFoldDB" id="A0A934SMU7"/>
<comment type="caution">
    <text evidence="3">The sequence shown here is derived from an EMBL/GenBank/DDBJ whole genome shotgun (WGS) entry which is preliminary data.</text>
</comment>
<dbReference type="GO" id="GO:0016799">
    <property type="term" value="F:hydrolase activity, hydrolyzing N-glycosyl compounds"/>
    <property type="evidence" value="ECO:0007669"/>
    <property type="project" value="TreeGrafter"/>
</dbReference>
<dbReference type="Proteomes" id="UP000636458">
    <property type="component" value="Unassembled WGS sequence"/>
</dbReference>
<comment type="catalytic activity">
    <reaction evidence="2">
        <text>9-ribosyl-trans-zeatin 5'-phosphate + H2O = trans-zeatin + D-ribose 5-phosphate</text>
        <dbReference type="Rhea" id="RHEA:48564"/>
        <dbReference type="ChEBI" id="CHEBI:15377"/>
        <dbReference type="ChEBI" id="CHEBI:16522"/>
        <dbReference type="ChEBI" id="CHEBI:78346"/>
        <dbReference type="ChEBI" id="CHEBI:87947"/>
        <dbReference type="EC" id="3.2.2.n1"/>
    </reaction>
</comment>
<dbReference type="Pfam" id="PF03641">
    <property type="entry name" value="Lysine_decarbox"/>
    <property type="match status" value="1"/>
</dbReference>
<evidence type="ECO:0000256" key="2">
    <source>
        <dbReference type="RuleBase" id="RU363015"/>
    </source>
</evidence>
<dbReference type="PANTHER" id="PTHR31223">
    <property type="entry name" value="LOG FAMILY PROTEIN YJL055W"/>
    <property type="match status" value="1"/>
</dbReference>
<keyword evidence="2" id="KW-0203">Cytokinin biosynthesis</keyword>
<evidence type="ECO:0000313" key="4">
    <source>
        <dbReference type="Proteomes" id="UP000636458"/>
    </source>
</evidence>
<dbReference type="NCBIfam" id="TIGR00730">
    <property type="entry name" value="Rossman fold protein, TIGR00730 family"/>
    <property type="match status" value="1"/>
</dbReference>
<gene>
    <name evidence="3" type="ORF">IV501_11530</name>
</gene>
<dbReference type="GO" id="GO:0009691">
    <property type="term" value="P:cytokinin biosynthetic process"/>
    <property type="evidence" value="ECO:0007669"/>
    <property type="project" value="UniProtKB-UniRule"/>
</dbReference>
<comment type="catalytic activity">
    <reaction evidence="2">
        <text>N(6)-(dimethylallyl)adenosine 5'-phosphate + H2O = N(6)-dimethylallyladenine + D-ribose 5-phosphate</text>
        <dbReference type="Rhea" id="RHEA:48560"/>
        <dbReference type="ChEBI" id="CHEBI:15377"/>
        <dbReference type="ChEBI" id="CHEBI:17660"/>
        <dbReference type="ChEBI" id="CHEBI:57526"/>
        <dbReference type="ChEBI" id="CHEBI:78346"/>
        <dbReference type="EC" id="3.2.2.n1"/>
    </reaction>
</comment>
<reference evidence="3" key="1">
    <citation type="submission" date="2021-01" db="EMBL/GenBank/DDBJ databases">
        <title>Lacisediminihabitans sp. nov. strain G11-30, isolated from Antarctic Soil.</title>
        <authorList>
            <person name="Li J."/>
        </authorList>
    </citation>
    <scope>NUCLEOTIDE SEQUENCE</scope>
    <source>
        <strain evidence="3">G11-30</strain>
    </source>
</reference>
<dbReference type="GO" id="GO:0005829">
    <property type="term" value="C:cytosol"/>
    <property type="evidence" value="ECO:0007669"/>
    <property type="project" value="TreeGrafter"/>
</dbReference>
<dbReference type="PANTHER" id="PTHR31223:SF70">
    <property type="entry name" value="LOG FAMILY PROTEIN YJL055W"/>
    <property type="match status" value="1"/>
</dbReference>
<keyword evidence="2" id="KW-0378">Hydrolase</keyword>
<dbReference type="InterPro" id="IPR005269">
    <property type="entry name" value="LOG"/>
</dbReference>
<comment type="similarity">
    <text evidence="1 2">Belongs to the LOG family.</text>
</comment>
<keyword evidence="4" id="KW-1185">Reference proteome</keyword>
<name>A0A934SMU7_9MICO</name>
<dbReference type="SUPFAM" id="SSF102405">
    <property type="entry name" value="MCP/YpsA-like"/>
    <property type="match status" value="1"/>
</dbReference>
<dbReference type="RefSeq" id="WP_200556488.1">
    <property type="nucleotide sequence ID" value="NZ_JAEPES010000004.1"/>
</dbReference>
<organism evidence="3 4">
    <name type="scientific">Lacisediminihabitans changchengi</name>
    <dbReference type="NCBI Taxonomy" id="2787634"/>
    <lineage>
        <taxon>Bacteria</taxon>
        <taxon>Bacillati</taxon>
        <taxon>Actinomycetota</taxon>
        <taxon>Actinomycetes</taxon>
        <taxon>Micrococcales</taxon>
        <taxon>Microbacteriaceae</taxon>
        <taxon>Lacisediminihabitans</taxon>
    </lineage>
</organism>
<dbReference type="InterPro" id="IPR031100">
    <property type="entry name" value="LOG_fam"/>
</dbReference>